<evidence type="ECO:0000256" key="3">
    <source>
        <dbReference type="ARBA" id="ARBA00022722"/>
    </source>
</evidence>
<gene>
    <name evidence="8" type="ORF">TSPI_03819</name>
</gene>
<evidence type="ECO:0000259" key="7">
    <source>
        <dbReference type="Pfam" id="PF17917"/>
    </source>
</evidence>
<dbReference type="Proteomes" id="UP001558632">
    <property type="component" value="Unassembled WGS sequence"/>
</dbReference>
<feature type="domain" description="Reverse transcriptase RNase H-like" evidence="7">
    <location>
        <begin position="5"/>
        <end position="45"/>
    </location>
</feature>
<evidence type="ECO:0000256" key="6">
    <source>
        <dbReference type="ARBA" id="ARBA00022918"/>
    </source>
</evidence>
<dbReference type="InterPro" id="IPR041373">
    <property type="entry name" value="RT_RNaseH"/>
</dbReference>
<evidence type="ECO:0000313" key="9">
    <source>
        <dbReference type="Proteomes" id="UP001558632"/>
    </source>
</evidence>
<proteinExistence type="predicted"/>
<keyword evidence="1" id="KW-0808">Transferase</keyword>
<evidence type="ECO:0000313" key="8">
    <source>
        <dbReference type="EMBL" id="KAL1230147.1"/>
    </source>
</evidence>
<protein>
    <submittedName>
        <fullName evidence="8">Retrovirus-related Pol polyprotein from transposon gypsy</fullName>
    </submittedName>
</protein>
<accession>A0ABR3K4Y3</accession>
<dbReference type="EMBL" id="JBEUSY010000478">
    <property type="protein sequence ID" value="KAL1230147.1"/>
    <property type="molecule type" value="Genomic_DNA"/>
</dbReference>
<evidence type="ECO:0000256" key="1">
    <source>
        <dbReference type="ARBA" id="ARBA00022679"/>
    </source>
</evidence>
<reference evidence="8 9" key="1">
    <citation type="submission" date="2024-07" db="EMBL/GenBank/DDBJ databases">
        <title>Enhanced genomic and transcriptomic resources for Trichinella pseudospiralis and T. spiralis underpin the discovery of pronounced molecular differences between stages and species.</title>
        <authorList>
            <person name="Pasi K.K."/>
            <person name="La Rosa G."/>
            <person name="Gomez-Morales M.A."/>
            <person name="Tosini F."/>
            <person name="Sumanam S."/>
            <person name="Young N.D."/>
            <person name="Chang B.C."/>
            <person name="Robin G.B."/>
        </authorList>
    </citation>
    <scope>NUCLEOTIDE SEQUENCE [LARGE SCALE GENOMIC DNA]</scope>
    <source>
        <strain evidence="8">ISS534</strain>
    </source>
</reference>
<sequence>MAETQQVSYASRSLSQPERKYCATRREMLALVWTTRHFQPFLYDRDREEEKVLRVVLRRNIPGVLRVEEEVEPRRSSFVGVAARIQKPAKEIVRVVSLHWIAYRSITTIIHKKGIVEGGRATIAVLG</sequence>
<keyword evidence="9" id="KW-1185">Reference proteome</keyword>
<evidence type="ECO:0000256" key="4">
    <source>
        <dbReference type="ARBA" id="ARBA00022759"/>
    </source>
</evidence>
<evidence type="ECO:0000256" key="2">
    <source>
        <dbReference type="ARBA" id="ARBA00022695"/>
    </source>
</evidence>
<keyword evidence="2" id="KW-0548">Nucleotidyltransferase</keyword>
<organism evidence="8 9">
    <name type="scientific">Trichinella spiralis</name>
    <name type="common">Trichina worm</name>
    <dbReference type="NCBI Taxonomy" id="6334"/>
    <lineage>
        <taxon>Eukaryota</taxon>
        <taxon>Metazoa</taxon>
        <taxon>Ecdysozoa</taxon>
        <taxon>Nematoda</taxon>
        <taxon>Enoplea</taxon>
        <taxon>Dorylaimia</taxon>
        <taxon>Trichinellida</taxon>
        <taxon>Trichinellidae</taxon>
        <taxon>Trichinella</taxon>
    </lineage>
</organism>
<comment type="caution">
    <text evidence="8">The sequence shown here is derived from an EMBL/GenBank/DDBJ whole genome shotgun (WGS) entry which is preliminary data.</text>
</comment>
<keyword evidence="5" id="KW-0378">Hydrolase</keyword>
<evidence type="ECO:0000256" key="5">
    <source>
        <dbReference type="ARBA" id="ARBA00022801"/>
    </source>
</evidence>
<name>A0ABR3K4Y3_TRISP</name>
<dbReference type="Pfam" id="PF17917">
    <property type="entry name" value="RT_RNaseH"/>
    <property type="match status" value="1"/>
</dbReference>
<keyword evidence="6" id="KW-0695">RNA-directed DNA polymerase</keyword>
<keyword evidence="3" id="KW-0540">Nuclease</keyword>
<keyword evidence="4" id="KW-0255">Endonuclease</keyword>